<gene>
    <name evidence="2" type="ORF">B296_00048938</name>
</gene>
<evidence type="ECO:0000313" key="3">
    <source>
        <dbReference type="Proteomes" id="UP000287651"/>
    </source>
</evidence>
<evidence type="ECO:0000313" key="2">
    <source>
        <dbReference type="EMBL" id="RRT50211.1"/>
    </source>
</evidence>
<organism evidence="2 3">
    <name type="scientific">Ensete ventricosum</name>
    <name type="common">Abyssinian banana</name>
    <name type="synonym">Musa ensete</name>
    <dbReference type="NCBI Taxonomy" id="4639"/>
    <lineage>
        <taxon>Eukaryota</taxon>
        <taxon>Viridiplantae</taxon>
        <taxon>Streptophyta</taxon>
        <taxon>Embryophyta</taxon>
        <taxon>Tracheophyta</taxon>
        <taxon>Spermatophyta</taxon>
        <taxon>Magnoliopsida</taxon>
        <taxon>Liliopsida</taxon>
        <taxon>Zingiberales</taxon>
        <taxon>Musaceae</taxon>
        <taxon>Ensete</taxon>
    </lineage>
</organism>
<feature type="region of interest" description="Disordered" evidence="1">
    <location>
        <begin position="1"/>
        <end position="24"/>
    </location>
</feature>
<reference evidence="2 3" key="1">
    <citation type="journal article" date="2014" name="Agronomy (Basel)">
        <title>A Draft Genome Sequence for Ensete ventricosum, the Drought-Tolerant Tree Against Hunger.</title>
        <authorList>
            <person name="Harrison J."/>
            <person name="Moore K.A."/>
            <person name="Paszkiewicz K."/>
            <person name="Jones T."/>
            <person name="Grant M."/>
            <person name="Ambacheew D."/>
            <person name="Muzemil S."/>
            <person name="Studholme D.J."/>
        </authorList>
    </citation>
    <scope>NUCLEOTIDE SEQUENCE [LARGE SCALE GENOMIC DNA]</scope>
</reference>
<proteinExistence type="predicted"/>
<name>A0A426YEP9_ENSVE</name>
<accession>A0A426YEP9</accession>
<dbReference type="Proteomes" id="UP000287651">
    <property type="component" value="Unassembled WGS sequence"/>
</dbReference>
<dbReference type="EMBL" id="AMZH03012894">
    <property type="protein sequence ID" value="RRT50211.1"/>
    <property type="molecule type" value="Genomic_DNA"/>
</dbReference>
<sequence length="131" mass="15253">MKPKEIEDKNPLPQLTKILGAPTKPSRLSPLKLPDAPMLNWLKLLPVVARSNYYPQKIKDKRVGQEMTEIRIVRSCLFPATTHPYILFPRDKLLLKCDSHDFPQDLTMMLKDFLDDNLRSVTQDREKIELL</sequence>
<comment type="caution">
    <text evidence="2">The sequence shown here is derived from an EMBL/GenBank/DDBJ whole genome shotgun (WGS) entry which is preliminary data.</text>
</comment>
<feature type="compositionally biased region" description="Basic and acidic residues" evidence="1">
    <location>
        <begin position="1"/>
        <end position="10"/>
    </location>
</feature>
<evidence type="ECO:0000256" key="1">
    <source>
        <dbReference type="SAM" id="MobiDB-lite"/>
    </source>
</evidence>
<dbReference type="AlphaFoldDB" id="A0A426YEP9"/>
<protein>
    <submittedName>
        <fullName evidence="2">Uncharacterized protein</fullName>
    </submittedName>
</protein>